<name>A0A8H4PQA7_9HYPO</name>
<organism evidence="1 2">
    <name type="scientific">Ophiocordyceps sinensis</name>
    <dbReference type="NCBI Taxonomy" id="72228"/>
    <lineage>
        <taxon>Eukaryota</taxon>
        <taxon>Fungi</taxon>
        <taxon>Dikarya</taxon>
        <taxon>Ascomycota</taxon>
        <taxon>Pezizomycotina</taxon>
        <taxon>Sordariomycetes</taxon>
        <taxon>Hypocreomycetidae</taxon>
        <taxon>Hypocreales</taxon>
        <taxon>Ophiocordycipitaceae</taxon>
        <taxon>Ophiocordyceps</taxon>
    </lineage>
</organism>
<dbReference type="Proteomes" id="UP000557566">
    <property type="component" value="Unassembled WGS sequence"/>
</dbReference>
<dbReference type="EMBL" id="JAAVMX010000005">
    <property type="protein sequence ID" value="KAF4508494.1"/>
    <property type="molecule type" value="Genomic_DNA"/>
</dbReference>
<comment type="caution">
    <text evidence="1">The sequence shown here is derived from an EMBL/GenBank/DDBJ whole genome shotgun (WGS) entry which is preliminary data.</text>
</comment>
<reference evidence="1 2" key="1">
    <citation type="journal article" date="2020" name="Genome Biol. Evol.">
        <title>A new high-quality draft genome assembly of the Chinese cordyceps Ophiocordyceps sinensis.</title>
        <authorList>
            <person name="Shu R."/>
            <person name="Zhang J."/>
            <person name="Meng Q."/>
            <person name="Zhang H."/>
            <person name="Zhou G."/>
            <person name="Li M."/>
            <person name="Wu P."/>
            <person name="Zhao Y."/>
            <person name="Chen C."/>
            <person name="Qin Q."/>
        </authorList>
    </citation>
    <scope>NUCLEOTIDE SEQUENCE [LARGE SCALE GENOMIC DNA]</scope>
    <source>
        <strain evidence="1 2">IOZ07</strain>
    </source>
</reference>
<sequence length="113" mass="11726">MLRQLGPRLEPALFLDVVEDVGGGGEVELADERVGLGIDDGGAAVALNADAAPDPRLLVAPRRRQLLDEPLARRLARAVLLAADIRRHLAHLPVLVARGAAAGHDGGAGHDTA</sequence>
<keyword evidence="2" id="KW-1185">Reference proteome</keyword>
<protein>
    <submittedName>
        <fullName evidence="1">Uncharacterized protein</fullName>
    </submittedName>
</protein>
<evidence type="ECO:0000313" key="2">
    <source>
        <dbReference type="Proteomes" id="UP000557566"/>
    </source>
</evidence>
<evidence type="ECO:0000313" key="1">
    <source>
        <dbReference type="EMBL" id="KAF4508494.1"/>
    </source>
</evidence>
<gene>
    <name evidence="1" type="ORF">G6O67_004861</name>
</gene>
<proteinExistence type="predicted"/>
<accession>A0A8H4PQA7</accession>
<dbReference type="AlphaFoldDB" id="A0A8H4PQA7"/>